<dbReference type="GO" id="GO:0071949">
    <property type="term" value="F:FAD binding"/>
    <property type="evidence" value="ECO:0007669"/>
    <property type="project" value="TreeGrafter"/>
</dbReference>
<organism evidence="18 19">
    <name type="scientific">Aphis craccivora</name>
    <name type="common">Cowpea aphid</name>
    <dbReference type="NCBI Taxonomy" id="307492"/>
    <lineage>
        <taxon>Eukaryota</taxon>
        <taxon>Metazoa</taxon>
        <taxon>Ecdysozoa</taxon>
        <taxon>Arthropoda</taxon>
        <taxon>Hexapoda</taxon>
        <taxon>Insecta</taxon>
        <taxon>Pterygota</taxon>
        <taxon>Neoptera</taxon>
        <taxon>Paraneoptera</taxon>
        <taxon>Hemiptera</taxon>
        <taxon>Sternorrhyncha</taxon>
        <taxon>Aphidomorpha</taxon>
        <taxon>Aphidoidea</taxon>
        <taxon>Aphididae</taxon>
        <taxon>Aphidini</taxon>
        <taxon>Aphis</taxon>
        <taxon>Aphis</taxon>
    </lineage>
</organism>
<keyword evidence="8" id="KW-0496">Mitochondrion</keyword>
<evidence type="ECO:0000256" key="6">
    <source>
        <dbReference type="ARBA" id="ARBA00022946"/>
    </source>
</evidence>
<dbReference type="FunFam" id="3.50.50.60:FF:000034">
    <property type="entry name" value="sulfide:quinone oxidoreductase, mitochondrial"/>
    <property type="match status" value="1"/>
</dbReference>
<dbReference type="PANTHER" id="PTHR10632:SF2">
    <property type="entry name" value="SULFIDE:QUINONE OXIDOREDUCTASE, MITOCHONDRIAL"/>
    <property type="match status" value="1"/>
</dbReference>
<gene>
    <name evidence="18" type="ORF">FWK35_00000797</name>
</gene>
<dbReference type="GO" id="GO:0005739">
    <property type="term" value="C:mitochondrion"/>
    <property type="evidence" value="ECO:0007669"/>
    <property type="project" value="UniProtKB-SubCell"/>
</dbReference>
<dbReference type="Pfam" id="PF07992">
    <property type="entry name" value="Pyr_redox_2"/>
    <property type="match status" value="1"/>
</dbReference>
<evidence type="ECO:0000256" key="1">
    <source>
        <dbReference type="ARBA" id="ARBA00001974"/>
    </source>
</evidence>
<dbReference type="InterPro" id="IPR023753">
    <property type="entry name" value="FAD/NAD-binding_dom"/>
</dbReference>
<evidence type="ECO:0000256" key="15">
    <source>
        <dbReference type="ARBA" id="ARBA00070160"/>
    </source>
</evidence>
<evidence type="ECO:0000256" key="5">
    <source>
        <dbReference type="ARBA" id="ARBA00022827"/>
    </source>
</evidence>
<dbReference type="InterPro" id="IPR036188">
    <property type="entry name" value="FAD/NAD-bd_sf"/>
</dbReference>
<evidence type="ECO:0000256" key="9">
    <source>
        <dbReference type="ARBA" id="ARBA00051038"/>
    </source>
</evidence>
<dbReference type="GO" id="GO:0048038">
    <property type="term" value="F:quinone binding"/>
    <property type="evidence" value="ECO:0007669"/>
    <property type="project" value="UniProtKB-KW"/>
</dbReference>
<dbReference type="GO" id="GO:0070224">
    <property type="term" value="F:sulfide:quinone oxidoreductase activity"/>
    <property type="evidence" value="ECO:0007669"/>
    <property type="project" value="TreeGrafter"/>
</dbReference>
<dbReference type="InterPro" id="IPR015904">
    <property type="entry name" value="Sulphide_quinone_reductase"/>
</dbReference>
<comment type="caution">
    <text evidence="18">The sequence shown here is derived from an EMBL/GenBank/DDBJ whole genome shotgun (WGS) entry which is preliminary data.</text>
</comment>
<dbReference type="EMBL" id="VUJU01000453">
    <property type="protein sequence ID" value="KAF0770301.1"/>
    <property type="molecule type" value="Genomic_DNA"/>
</dbReference>
<evidence type="ECO:0000256" key="11">
    <source>
        <dbReference type="ARBA" id="ARBA00052986"/>
    </source>
</evidence>
<feature type="domain" description="FAD/NAD(P)-binding" evidence="17">
    <location>
        <begin position="16"/>
        <end position="126"/>
    </location>
</feature>
<keyword evidence="5" id="KW-0274">FAD</keyword>
<evidence type="ECO:0000259" key="17">
    <source>
        <dbReference type="Pfam" id="PF07992"/>
    </source>
</evidence>
<dbReference type="Proteomes" id="UP000478052">
    <property type="component" value="Unassembled WGS sequence"/>
</dbReference>
<comment type="cofactor">
    <cofactor evidence="1">
        <name>FAD</name>
        <dbReference type="ChEBI" id="CHEBI:57692"/>
    </cofactor>
</comment>
<evidence type="ECO:0000256" key="14">
    <source>
        <dbReference type="ARBA" id="ARBA00066447"/>
    </source>
</evidence>
<comment type="catalytic activity">
    <reaction evidence="10">
        <text>ubiquinone-10 + hydrogen sulfide + glutathione + H(+) = S-sulfanylglutathione + ubiquinol-10</text>
        <dbReference type="Rhea" id="RHEA:62608"/>
        <dbReference type="ChEBI" id="CHEBI:15378"/>
        <dbReference type="ChEBI" id="CHEBI:29919"/>
        <dbReference type="ChEBI" id="CHEBI:46245"/>
        <dbReference type="ChEBI" id="CHEBI:57925"/>
        <dbReference type="ChEBI" id="CHEBI:58905"/>
        <dbReference type="ChEBI" id="CHEBI:64183"/>
    </reaction>
    <physiologicalReaction direction="left-to-right" evidence="10">
        <dbReference type="Rhea" id="RHEA:62609"/>
    </physiologicalReaction>
</comment>
<evidence type="ECO:0000256" key="12">
    <source>
        <dbReference type="ARBA" id="ARBA00059167"/>
    </source>
</evidence>
<reference evidence="18 19" key="1">
    <citation type="submission" date="2019-08" db="EMBL/GenBank/DDBJ databases">
        <title>Whole genome of Aphis craccivora.</title>
        <authorList>
            <person name="Voronova N.V."/>
            <person name="Shulinski R.S."/>
            <person name="Bandarenka Y.V."/>
            <person name="Zhorov D.G."/>
            <person name="Warner D."/>
        </authorList>
    </citation>
    <scope>NUCLEOTIDE SEQUENCE [LARGE SCALE GENOMIC DNA]</scope>
    <source>
        <strain evidence="18">180601</strain>
        <tissue evidence="18">Whole Body</tissue>
    </source>
</reference>
<name>A0A6G0ZHH3_APHCR</name>
<dbReference type="GO" id="GO:0106436">
    <property type="term" value="F:glutathione-dependent sulfide quinone oxidoreductase activity"/>
    <property type="evidence" value="ECO:0007669"/>
    <property type="project" value="UniProtKB-EC"/>
</dbReference>
<proteinExistence type="inferred from homology"/>
<keyword evidence="7" id="KW-0560">Oxidoreductase</keyword>
<comment type="subcellular location">
    <subcellularLocation>
        <location evidence="2">Mitochondrion</location>
    </subcellularLocation>
</comment>
<keyword evidence="4" id="KW-0874">Quinone</keyword>
<dbReference type="PANTHER" id="PTHR10632">
    <property type="entry name" value="SULFIDE:QUINONE OXIDOREDUCTASE"/>
    <property type="match status" value="1"/>
</dbReference>
<keyword evidence="6" id="KW-0809">Transit peptide</keyword>
<dbReference type="GO" id="GO:0070221">
    <property type="term" value="P:sulfide oxidation, using sulfide:quinone oxidoreductase"/>
    <property type="evidence" value="ECO:0007669"/>
    <property type="project" value="TreeGrafter"/>
</dbReference>
<comment type="catalytic activity">
    <reaction evidence="11">
        <text>a quinone + hydrogen sulfide + glutathione + H(+) = S-sulfanylglutathione + a quinol</text>
        <dbReference type="Rhea" id="RHEA:55156"/>
        <dbReference type="ChEBI" id="CHEBI:15378"/>
        <dbReference type="ChEBI" id="CHEBI:24646"/>
        <dbReference type="ChEBI" id="CHEBI:29919"/>
        <dbReference type="ChEBI" id="CHEBI:57925"/>
        <dbReference type="ChEBI" id="CHEBI:58905"/>
        <dbReference type="ChEBI" id="CHEBI:132124"/>
        <dbReference type="EC" id="1.8.5.8"/>
    </reaction>
    <physiologicalReaction direction="left-to-right" evidence="11">
        <dbReference type="Rhea" id="RHEA:55157"/>
    </physiologicalReaction>
</comment>
<dbReference type="Gene3D" id="3.50.50.60">
    <property type="entry name" value="FAD/NAD(P)-binding domain"/>
    <property type="match status" value="2"/>
</dbReference>
<dbReference type="AlphaFoldDB" id="A0A6G0ZHH3"/>
<sequence>MFSNCVISRNIQHSCKLLIVGGGSGGCTMAAKLSKYERDVIILEPNDTHYYQPMFTLIGGGMKTISQSRSSTKSVIPKNVNWIQDRVKSFNPKVNIVTTSNGDIINYDYMVVSIGLQYNYDQIIGLREALDEKDSGVCTNYSSQYVEKTYQILQNFNGGNAIFTFPNTPIKCAGAPQKIMYITEDYLRRNGKRNKANIIYKTSTPAIFGVKKYAQKLQQICNARNIEVGTRQNLIKIDATQNKATFEFLDIPNKTESLEYSMLHVTPPMGPPDVLIKSSLSNSAGYLDVDPYTLRHNVYGNIFGIGDCTSCPTSKTGAAVAAQSIIVLKNIINVMNGKNIKDKYDGYTSCPLVTGYSKCILAEFDYNLKPLETFPINQGNELRSMLLMKKHALPFIYWNIMLKGYWNGPKMIRKIMHFGLD</sequence>
<evidence type="ECO:0000256" key="7">
    <source>
        <dbReference type="ARBA" id="ARBA00023002"/>
    </source>
</evidence>
<protein>
    <recommendedName>
        <fullName evidence="15">Sulfide:quinone oxidoreductase, mitochondrial</fullName>
        <ecNumber evidence="14">1.8.5.8</ecNumber>
    </recommendedName>
    <alternativeName>
        <fullName evidence="16">Sulfide quinone oxidoreductase</fullName>
    </alternativeName>
</protein>
<comment type="function">
    <text evidence="12">Catalyzes the oxidation of hydrogen sulfide with the help of a quinone, such as ubiquinone-10, giving rise to thiosulfate and ultimately to sulfane (molecular sulfur) atoms. Requires an additional electron acceptor; can use sulfite, sulfide or cyanide (in vitro). It is believed the in vivo electron acceptor is glutathione.</text>
</comment>
<comment type="catalytic activity">
    <reaction evidence="9">
        <text>ubiquinone-10 + hydrogen sulfide + sulfite + 2 H(+) = ubiquinol-10 + thiosulfate</text>
        <dbReference type="Rhea" id="RHEA:38359"/>
        <dbReference type="ChEBI" id="CHEBI:15378"/>
        <dbReference type="ChEBI" id="CHEBI:17359"/>
        <dbReference type="ChEBI" id="CHEBI:29919"/>
        <dbReference type="ChEBI" id="CHEBI:33542"/>
        <dbReference type="ChEBI" id="CHEBI:46245"/>
        <dbReference type="ChEBI" id="CHEBI:64183"/>
    </reaction>
    <physiologicalReaction direction="left-to-right" evidence="9">
        <dbReference type="Rhea" id="RHEA:38360"/>
    </physiologicalReaction>
</comment>
<evidence type="ECO:0000313" key="18">
    <source>
        <dbReference type="EMBL" id="KAF0770301.1"/>
    </source>
</evidence>
<evidence type="ECO:0000256" key="16">
    <source>
        <dbReference type="ARBA" id="ARBA00082958"/>
    </source>
</evidence>
<evidence type="ECO:0000256" key="3">
    <source>
        <dbReference type="ARBA" id="ARBA00022630"/>
    </source>
</evidence>
<dbReference type="EC" id="1.8.5.8" evidence="14"/>
<dbReference type="OrthoDB" id="5376590at2759"/>
<evidence type="ECO:0000256" key="10">
    <source>
        <dbReference type="ARBA" id="ARBA00052810"/>
    </source>
</evidence>
<dbReference type="SUPFAM" id="SSF51905">
    <property type="entry name" value="FAD/NAD(P)-binding domain"/>
    <property type="match status" value="2"/>
</dbReference>
<evidence type="ECO:0000256" key="13">
    <source>
        <dbReference type="ARBA" id="ARBA00060891"/>
    </source>
</evidence>
<evidence type="ECO:0000313" key="19">
    <source>
        <dbReference type="Proteomes" id="UP000478052"/>
    </source>
</evidence>
<comment type="similarity">
    <text evidence="13">Belongs to the SQRD family.</text>
</comment>
<evidence type="ECO:0000256" key="2">
    <source>
        <dbReference type="ARBA" id="ARBA00004173"/>
    </source>
</evidence>
<keyword evidence="19" id="KW-1185">Reference proteome</keyword>
<keyword evidence="3" id="KW-0285">Flavoprotein</keyword>
<accession>A0A6G0ZHH3</accession>
<evidence type="ECO:0000256" key="4">
    <source>
        <dbReference type="ARBA" id="ARBA00022719"/>
    </source>
</evidence>
<evidence type="ECO:0000256" key="8">
    <source>
        <dbReference type="ARBA" id="ARBA00023128"/>
    </source>
</evidence>